<keyword evidence="11 12" id="KW-0472">Membrane</keyword>
<evidence type="ECO:0000256" key="6">
    <source>
        <dbReference type="ARBA" id="ARBA00022692"/>
    </source>
</evidence>
<dbReference type="InterPro" id="IPR002585">
    <property type="entry name" value="Cyt-d_ubiquinol_oxidase_su_1"/>
</dbReference>
<dbReference type="Proteomes" id="UP000193427">
    <property type="component" value="Chromosome"/>
</dbReference>
<protein>
    <submittedName>
        <fullName evidence="14">Uncharacterized protein</fullName>
    </submittedName>
</protein>
<evidence type="ECO:0000313" key="15">
    <source>
        <dbReference type="Proteomes" id="UP000193427"/>
    </source>
</evidence>
<organism evidence="14 15">
    <name type="scientific">Piscinibacter gummiphilus</name>
    <dbReference type="NCBI Taxonomy" id="946333"/>
    <lineage>
        <taxon>Bacteria</taxon>
        <taxon>Pseudomonadati</taxon>
        <taxon>Pseudomonadota</taxon>
        <taxon>Betaproteobacteria</taxon>
        <taxon>Burkholderiales</taxon>
        <taxon>Sphaerotilaceae</taxon>
        <taxon>Piscinibacter</taxon>
    </lineage>
</organism>
<feature type="region of interest" description="Disordered" evidence="13">
    <location>
        <begin position="482"/>
        <end position="505"/>
    </location>
</feature>
<feature type="transmembrane region" description="Helical" evidence="12">
    <location>
        <begin position="453"/>
        <end position="473"/>
    </location>
</feature>
<evidence type="ECO:0000256" key="10">
    <source>
        <dbReference type="ARBA" id="ARBA00023004"/>
    </source>
</evidence>
<comment type="subcellular location">
    <subcellularLocation>
        <location evidence="12">Cell inner membrane</location>
    </subcellularLocation>
    <subcellularLocation>
        <location evidence="1">Cell membrane</location>
        <topology evidence="1">Multi-pass membrane protein</topology>
    </subcellularLocation>
</comment>
<keyword evidence="5 12" id="KW-0349">Heme</keyword>
<dbReference type="Pfam" id="PF01654">
    <property type="entry name" value="Cyt_bd_oxida_I"/>
    <property type="match status" value="1"/>
</dbReference>
<feature type="transmembrane region" description="Helical" evidence="12">
    <location>
        <begin position="133"/>
        <end position="160"/>
    </location>
</feature>
<evidence type="ECO:0000256" key="7">
    <source>
        <dbReference type="ARBA" id="ARBA00022723"/>
    </source>
</evidence>
<keyword evidence="6 12" id="KW-0812">Transmembrane</keyword>
<dbReference type="EMBL" id="CP015118">
    <property type="protein sequence ID" value="ARN22001.1"/>
    <property type="molecule type" value="Genomic_DNA"/>
</dbReference>
<evidence type="ECO:0000256" key="3">
    <source>
        <dbReference type="ARBA" id="ARBA00022448"/>
    </source>
</evidence>
<name>A0A1W6LCJ5_9BURK</name>
<dbReference type="GO" id="GO:0019646">
    <property type="term" value="P:aerobic electron transport chain"/>
    <property type="evidence" value="ECO:0007669"/>
    <property type="project" value="InterPro"/>
</dbReference>
<dbReference type="GO" id="GO:0009055">
    <property type="term" value="F:electron transfer activity"/>
    <property type="evidence" value="ECO:0007669"/>
    <property type="project" value="UniProtKB-UniRule"/>
</dbReference>
<feature type="compositionally biased region" description="Polar residues" evidence="13">
    <location>
        <begin position="488"/>
        <end position="505"/>
    </location>
</feature>
<evidence type="ECO:0000256" key="13">
    <source>
        <dbReference type="SAM" id="MobiDB-lite"/>
    </source>
</evidence>
<reference evidence="14 15" key="1">
    <citation type="submission" date="2016-04" db="EMBL/GenBank/DDBJ databases">
        <title>Complete genome sequence of natural rubber-degrading, novel Gram-negative bacterium, Rhizobacter gummiphilus strain NS21.</title>
        <authorList>
            <person name="Tabata M."/>
            <person name="Kasai D."/>
            <person name="Fukuda M."/>
        </authorList>
    </citation>
    <scope>NUCLEOTIDE SEQUENCE [LARGE SCALE GENOMIC DNA]</scope>
    <source>
        <strain evidence="14 15">NS21</strain>
    </source>
</reference>
<evidence type="ECO:0000256" key="12">
    <source>
        <dbReference type="PIRNR" id="PIRNR006446"/>
    </source>
</evidence>
<feature type="transmembrane region" description="Helical" evidence="12">
    <location>
        <begin position="400"/>
        <end position="421"/>
    </location>
</feature>
<keyword evidence="4 12" id="KW-1003">Cell membrane</keyword>
<dbReference type="STRING" id="946333.A4W93_20035"/>
<keyword evidence="8 12" id="KW-0249">Electron transport</keyword>
<evidence type="ECO:0000256" key="11">
    <source>
        <dbReference type="ARBA" id="ARBA00023136"/>
    </source>
</evidence>
<keyword evidence="10 12" id="KW-0408">Iron</keyword>
<gene>
    <name evidence="14" type="ORF">A4W93_20035</name>
</gene>
<feature type="transmembrane region" description="Helical" evidence="12">
    <location>
        <begin position="372"/>
        <end position="393"/>
    </location>
</feature>
<evidence type="ECO:0000256" key="9">
    <source>
        <dbReference type="ARBA" id="ARBA00022989"/>
    </source>
</evidence>
<proteinExistence type="inferred from homology"/>
<feature type="transmembrane region" description="Helical" evidence="12">
    <location>
        <begin position="65"/>
        <end position="82"/>
    </location>
</feature>
<dbReference type="GO" id="GO:0005886">
    <property type="term" value="C:plasma membrane"/>
    <property type="evidence" value="ECO:0007669"/>
    <property type="project" value="UniProtKB-SubCell"/>
</dbReference>
<dbReference type="AlphaFoldDB" id="A0A1W6LCJ5"/>
<feature type="transmembrane region" description="Helical" evidence="12">
    <location>
        <begin position="227"/>
        <end position="247"/>
    </location>
</feature>
<evidence type="ECO:0000256" key="2">
    <source>
        <dbReference type="ARBA" id="ARBA00009819"/>
    </source>
</evidence>
<keyword evidence="7 12" id="KW-0479">Metal-binding</keyword>
<keyword evidence="3 12" id="KW-0813">Transport</keyword>
<sequence length="505" mass="54561">MRLPFAKATTMDLSHLDASRLLFGFTAAYHFLFVPVTIGLMALIAVFEGWALFTGRPALRIAARFLAWPFLLHFACGVLTGYPLRHQIELHWSGYAAVVQQVVGTVFAFEGAVAPWLFALVAMFALGWHLKPVWHWLVSTALAVVLIVQSGAILMINAWMQLPVGATFDGHRARVDHLWDLAGNPLLIPKVLHTVGGAWVLGGFLGVSISAWFLLRQRHVDIAGPSLRAAAAFTLAALLLTGIAGHWSGERLATHQPAKFAAIEALWESDPDGNPLLLFALPDQAARRNRFEVGLPGVLDWVAHAEPGELRGLRSLADETGRTLRQALDDAPASRLGPTTLFGSSCCATRPGEAEIDHVARQALPPVATVFWSFRVMLLAWGAMVCLVAAVLWRPPGPRLLTACVWAVPLPWVAIEAGWLVCEAGRQPWTITGVLATRASLGHVSAAEVGSHLLLALVTGALLLAVHVALNLAHVRRGLRPAPARSCGTRQNAPRPSLQHLSRTP</sequence>
<evidence type="ECO:0000256" key="8">
    <source>
        <dbReference type="ARBA" id="ARBA00022982"/>
    </source>
</evidence>
<dbReference type="GO" id="GO:0016682">
    <property type="term" value="F:oxidoreductase activity, acting on diphenols and related substances as donors, oxygen as acceptor"/>
    <property type="evidence" value="ECO:0007669"/>
    <property type="project" value="TreeGrafter"/>
</dbReference>
<feature type="transmembrane region" description="Helical" evidence="12">
    <location>
        <begin position="196"/>
        <end position="215"/>
    </location>
</feature>
<dbReference type="PIRSF" id="PIRSF006446">
    <property type="entry name" value="Cyt_quinol_oxidase_1"/>
    <property type="match status" value="1"/>
</dbReference>
<feature type="transmembrane region" description="Helical" evidence="12">
    <location>
        <begin position="102"/>
        <end position="126"/>
    </location>
</feature>
<accession>A0A1W6LCJ5</accession>
<evidence type="ECO:0000256" key="1">
    <source>
        <dbReference type="ARBA" id="ARBA00004651"/>
    </source>
</evidence>
<evidence type="ECO:0000256" key="4">
    <source>
        <dbReference type="ARBA" id="ARBA00022475"/>
    </source>
</evidence>
<evidence type="ECO:0000256" key="5">
    <source>
        <dbReference type="ARBA" id="ARBA00022617"/>
    </source>
</evidence>
<comment type="similarity">
    <text evidence="2 12">Belongs to the cytochrome ubiquinol oxidase subunit 1 family.</text>
</comment>
<keyword evidence="9 12" id="KW-1133">Transmembrane helix</keyword>
<evidence type="ECO:0000313" key="14">
    <source>
        <dbReference type="EMBL" id="ARN22001.1"/>
    </source>
</evidence>
<dbReference type="GO" id="GO:0046872">
    <property type="term" value="F:metal ion binding"/>
    <property type="evidence" value="ECO:0007669"/>
    <property type="project" value="UniProtKB-UniRule"/>
</dbReference>
<dbReference type="PANTHER" id="PTHR30365">
    <property type="entry name" value="CYTOCHROME D UBIQUINOL OXIDASE"/>
    <property type="match status" value="1"/>
</dbReference>
<dbReference type="KEGG" id="rgu:A4W93_20035"/>
<dbReference type="GO" id="GO:0070069">
    <property type="term" value="C:cytochrome complex"/>
    <property type="evidence" value="ECO:0007669"/>
    <property type="project" value="UniProtKB-UniRule"/>
</dbReference>
<dbReference type="GO" id="GO:0020037">
    <property type="term" value="F:heme binding"/>
    <property type="evidence" value="ECO:0007669"/>
    <property type="project" value="TreeGrafter"/>
</dbReference>
<dbReference type="PANTHER" id="PTHR30365:SF14">
    <property type="entry name" value="CYTOCHROME BD MENAQUINOL OXIDASE SUBUNIT I-RELATED"/>
    <property type="match status" value="1"/>
</dbReference>
<keyword evidence="15" id="KW-1185">Reference proteome</keyword>
<feature type="transmembrane region" description="Helical" evidence="12">
    <location>
        <begin position="27"/>
        <end position="53"/>
    </location>
</feature>